<feature type="region of interest" description="Disordered" evidence="1">
    <location>
        <begin position="1"/>
        <end position="31"/>
    </location>
</feature>
<comment type="caution">
    <text evidence="2">The sequence shown here is derived from an EMBL/GenBank/DDBJ whole genome shotgun (WGS) entry which is preliminary data.</text>
</comment>
<feature type="compositionally biased region" description="Polar residues" evidence="1">
    <location>
        <begin position="84"/>
        <end position="93"/>
    </location>
</feature>
<evidence type="ECO:0000313" key="2">
    <source>
        <dbReference type="EMBL" id="KAJ7307947.1"/>
    </source>
</evidence>
<name>A0AAD6Z654_9AGAR</name>
<keyword evidence="3" id="KW-1185">Reference proteome</keyword>
<evidence type="ECO:0000256" key="1">
    <source>
        <dbReference type="SAM" id="MobiDB-lite"/>
    </source>
</evidence>
<proteinExistence type="predicted"/>
<dbReference type="EMBL" id="JARIHO010000086">
    <property type="protein sequence ID" value="KAJ7307947.1"/>
    <property type="molecule type" value="Genomic_DNA"/>
</dbReference>
<sequence length="140" mass="15061">MPALLPLPQPLPASSPGGDGDGEYPYARPPALQTRGVQNSVFLRVKGLPLLNLDQAHITTQHAASPHQPATYALARAQRRSTAKSRSPASAHTYTPLPLPKEVPMASVLPEYILKDTVGEELDRPQIQPLMEAIICQTVG</sequence>
<protein>
    <submittedName>
        <fullName evidence="2">Uncharacterized protein</fullName>
    </submittedName>
</protein>
<feature type="region of interest" description="Disordered" evidence="1">
    <location>
        <begin position="74"/>
        <end position="99"/>
    </location>
</feature>
<dbReference type="Proteomes" id="UP001218218">
    <property type="component" value="Unassembled WGS sequence"/>
</dbReference>
<gene>
    <name evidence="2" type="ORF">DFH08DRAFT_975333</name>
</gene>
<dbReference type="AlphaFoldDB" id="A0AAD6Z654"/>
<reference evidence="2" key="1">
    <citation type="submission" date="2023-03" db="EMBL/GenBank/DDBJ databases">
        <title>Massive genome expansion in bonnet fungi (Mycena s.s.) driven by repeated elements and novel gene families across ecological guilds.</title>
        <authorList>
            <consortium name="Lawrence Berkeley National Laboratory"/>
            <person name="Harder C.B."/>
            <person name="Miyauchi S."/>
            <person name="Viragh M."/>
            <person name="Kuo A."/>
            <person name="Thoen E."/>
            <person name="Andreopoulos B."/>
            <person name="Lu D."/>
            <person name="Skrede I."/>
            <person name="Drula E."/>
            <person name="Henrissat B."/>
            <person name="Morin E."/>
            <person name="Kohler A."/>
            <person name="Barry K."/>
            <person name="LaButti K."/>
            <person name="Morin E."/>
            <person name="Salamov A."/>
            <person name="Lipzen A."/>
            <person name="Mereny Z."/>
            <person name="Hegedus B."/>
            <person name="Baldrian P."/>
            <person name="Stursova M."/>
            <person name="Weitz H."/>
            <person name="Taylor A."/>
            <person name="Grigoriev I.V."/>
            <person name="Nagy L.G."/>
            <person name="Martin F."/>
            <person name="Kauserud H."/>
        </authorList>
    </citation>
    <scope>NUCLEOTIDE SEQUENCE</scope>
    <source>
        <strain evidence="2">CBHHK002</strain>
    </source>
</reference>
<organism evidence="2 3">
    <name type="scientific">Mycena albidolilacea</name>
    <dbReference type="NCBI Taxonomy" id="1033008"/>
    <lineage>
        <taxon>Eukaryota</taxon>
        <taxon>Fungi</taxon>
        <taxon>Dikarya</taxon>
        <taxon>Basidiomycota</taxon>
        <taxon>Agaricomycotina</taxon>
        <taxon>Agaricomycetes</taxon>
        <taxon>Agaricomycetidae</taxon>
        <taxon>Agaricales</taxon>
        <taxon>Marasmiineae</taxon>
        <taxon>Mycenaceae</taxon>
        <taxon>Mycena</taxon>
    </lineage>
</organism>
<evidence type="ECO:0000313" key="3">
    <source>
        <dbReference type="Proteomes" id="UP001218218"/>
    </source>
</evidence>
<accession>A0AAD6Z654</accession>
<feature type="compositionally biased region" description="Pro residues" evidence="1">
    <location>
        <begin position="1"/>
        <end position="13"/>
    </location>
</feature>